<dbReference type="InterPro" id="IPR002151">
    <property type="entry name" value="Kinesin_light"/>
</dbReference>
<dbReference type="GO" id="GO:0005737">
    <property type="term" value="C:cytoplasm"/>
    <property type="evidence" value="ECO:0007669"/>
    <property type="project" value="TreeGrafter"/>
</dbReference>
<dbReference type="Proteomes" id="UP000002630">
    <property type="component" value="Linkage Group LG05"/>
</dbReference>
<evidence type="ECO:0000256" key="5">
    <source>
        <dbReference type="ARBA" id="ARBA00022737"/>
    </source>
</evidence>
<evidence type="ECO:0000256" key="1">
    <source>
        <dbReference type="ARBA" id="ARBA00004245"/>
    </source>
</evidence>
<protein>
    <submittedName>
        <fullName evidence="10">Tetratricopeptide repeat protein</fullName>
    </submittedName>
</protein>
<dbReference type="GO" id="GO:0019894">
    <property type="term" value="F:kinesin binding"/>
    <property type="evidence" value="ECO:0007669"/>
    <property type="project" value="TreeGrafter"/>
</dbReference>
<evidence type="ECO:0000256" key="4">
    <source>
        <dbReference type="ARBA" id="ARBA00022701"/>
    </source>
</evidence>
<name>D7G3B0_ECTSI</name>
<dbReference type="Pfam" id="PF13424">
    <property type="entry name" value="TPR_12"/>
    <property type="match status" value="2"/>
</dbReference>
<dbReference type="PANTHER" id="PTHR45783">
    <property type="entry name" value="KINESIN LIGHT CHAIN"/>
    <property type="match status" value="1"/>
</dbReference>
<sequence>MSGHNQAWSTRKKAPALEKKRGEFAEAEPLYDRSQAIRENVLGPEHADVATTLSGRAGLLERQGNYAKAESLYERSQAIRERVLGPEHPDVATMLNNLARLLLSQVTMPLEEDNSSAILDLIRAEIRLCRAVCPLHIMFLRLETKRWALTTTILARANNRTGLLKNQVRAQATIPKLTLVGSTLSSEILFSFLVHCRTLSHFTDAQGKYAEAEQLYERSEAIRDKTLDPDHPDVARSLNDRALLLDKKEQYTDAVPLLERALSIRMKKLGENHPDTVSTQNSLDIVRRKV</sequence>
<dbReference type="InterPro" id="IPR011990">
    <property type="entry name" value="TPR-like_helical_dom_sf"/>
</dbReference>
<keyword evidence="9" id="KW-0206">Cytoskeleton</keyword>
<dbReference type="AlphaFoldDB" id="D7G3B0"/>
<dbReference type="GO" id="GO:0005874">
    <property type="term" value="C:microtubule"/>
    <property type="evidence" value="ECO:0007669"/>
    <property type="project" value="UniProtKB-KW"/>
</dbReference>
<evidence type="ECO:0000256" key="3">
    <source>
        <dbReference type="ARBA" id="ARBA00022490"/>
    </source>
</evidence>
<evidence type="ECO:0000313" key="10">
    <source>
        <dbReference type="EMBL" id="CBJ33504.1"/>
    </source>
</evidence>
<comment type="similarity">
    <text evidence="2">Belongs to the kinesin light chain family.</text>
</comment>
<evidence type="ECO:0000256" key="6">
    <source>
        <dbReference type="ARBA" id="ARBA00022803"/>
    </source>
</evidence>
<keyword evidence="5" id="KW-0677">Repeat</keyword>
<dbReference type="OrthoDB" id="38368at2759"/>
<evidence type="ECO:0000256" key="2">
    <source>
        <dbReference type="ARBA" id="ARBA00009622"/>
    </source>
</evidence>
<evidence type="ECO:0000256" key="8">
    <source>
        <dbReference type="ARBA" id="ARBA00023175"/>
    </source>
</evidence>
<comment type="subcellular location">
    <subcellularLocation>
        <location evidence="1">Cytoplasm</location>
        <location evidence="1">Cytoskeleton</location>
    </subcellularLocation>
</comment>
<evidence type="ECO:0000256" key="9">
    <source>
        <dbReference type="ARBA" id="ARBA00023212"/>
    </source>
</evidence>
<gene>
    <name evidence="10" type="ORF">Esi_0501_0005</name>
</gene>
<dbReference type="GO" id="GO:0005871">
    <property type="term" value="C:kinesin complex"/>
    <property type="evidence" value="ECO:0007669"/>
    <property type="project" value="InterPro"/>
</dbReference>
<dbReference type="STRING" id="2880.D7G3B0"/>
<dbReference type="InterPro" id="IPR019734">
    <property type="entry name" value="TPR_rpt"/>
</dbReference>
<dbReference type="SMART" id="SM00028">
    <property type="entry name" value="TPR"/>
    <property type="match status" value="3"/>
</dbReference>
<keyword evidence="6" id="KW-0802">TPR repeat</keyword>
<reference evidence="10 11" key="1">
    <citation type="journal article" date="2010" name="Nature">
        <title>The Ectocarpus genome and the independent evolution of multicellularity in brown algae.</title>
        <authorList>
            <person name="Cock J.M."/>
            <person name="Sterck L."/>
            <person name="Rouze P."/>
            <person name="Scornet D."/>
            <person name="Allen A.E."/>
            <person name="Amoutzias G."/>
            <person name="Anthouard V."/>
            <person name="Artiguenave F."/>
            <person name="Aury J.M."/>
            <person name="Badger J.H."/>
            <person name="Beszteri B."/>
            <person name="Billiau K."/>
            <person name="Bonnet E."/>
            <person name="Bothwell J.H."/>
            <person name="Bowler C."/>
            <person name="Boyen C."/>
            <person name="Brownlee C."/>
            <person name="Carrano C.J."/>
            <person name="Charrier B."/>
            <person name="Cho G.Y."/>
            <person name="Coelho S.M."/>
            <person name="Collen J."/>
            <person name="Corre E."/>
            <person name="Da Silva C."/>
            <person name="Delage L."/>
            <person name="Delaroque N."/>
            <person name="Dittami S.M."/>
            <person name="Doulbeau S."/>
            <person name="Elias M."/>
            <person name="Farnham G."/>
            <person name="Gachon C.M."/>
            <person name="Gschloessl B."/>
            <person name="Heesch S."/>
            <person name="Jabbari K."/>
            <person name="Jubin C."/>
            <person name="Kawai H."/>
            <person name="Kimura K."/>
            <person name="Kloareg B."/>
            <person name="Kupper F.C."/>
            <person name="Lang D."/>
            <person name="Le Bail A."/>
            <person name="Leblanc C."/>
            <person name="Lerouge P."/>
            <person name="Lohr M."/>
            <person name="Lopez P.J."/>
            <person name="Martens C."/>
            <person name="Maumus F."/>
            <person name="Michel G."/>
            <person name="Miranda-Saavedra D."/>
            <person name="Morales J."/>
            <person name="Moreau H."/>
            <person name="Motomura T."/>
            <person name="Nagasato C."/>
            <person name="Napoli C.A."/>
            <person name="Nelson D.R."/>
            <person name="Nyvall-Collen P."/>
            <person name="Peters A.F."/>
            <person name="Pommier C."/>
            <person name="Potin P."/>
            <person name="Poulain J."/>
            <person name="Quesneville H."/>
            <person name="Read B."/>
            <person name="Rensing S.A."/>
            <person name="Ritter A."/>
            <person name="Rousvoal S."/>
            <person name="Samanta M."/>
            <person name="Samson G."/>
            <person name="Schroeder D.C."/>
            <person name="Segurens B."/>
            <person name="Strittmatter M."/>
            <person name="Tonon T."/>
            <person name="Tregear J.W."/>
            <person name="Valentin K."/>
            <person name="von Dassow P."/>
            <person name="Yamagishi T."/>
            <person name="Van de Peer Y."/>
            <person name="Wincker P."/>
        </authorList>
    </citation>
    <scope>NUCLEOTIDE SEQUENCE [LARGE SCALE GENOMIC DNA]</scope>
    <source>
        <strain evidence="11">Ec32 / CCAP1310/4</strain>
    </source>
</reference>
<keyword evidence="11" id="KW-1185">Reference proteome</keyword>
<dbReference type="SUPFAM" id="SSF48452">
    <property type="entry name" value="TPR-like"/>
    <property type="match status" value="2"/>
</dbReference>
<keyword evidence="7" id="KW-0175">Coiled coil</keyword>
<dbReference type="eggNOG" id="KOG1840">
    <property type="taxonomic scope" value="Eukaryota"/>
</dbReference>
<accession>D7G3B0</accession>
<dbReference type="Gene3D" id="1.25.40.10">
    <property type="entry name" value="Tetratricopeptide repeat domain"/>
    <property type="match status" value="2"/>
</dbReference>
<evidence type="ECO:0000256" key="7">
    <source>
        <dbReference type="ARBA" id="ARBA00023054"/>
    </source>
</evidence>
<dbReference type="EMBL" id="FN649730">
    <property type="protein sequence ID" value="CBJ33504.1"/>
    <property type="molecule type" value="Genomic_DNA"/>
</dbReference>
<keyword evidence="4" id="KW-0493">Microtubule</keyword>
<dbReference type="PANTHER" id="PTHR45783:SF3">
    <property type="entry name" value="KINESIN LIGHT CHAIN"/>
    <property type="match status" value="1"/>
</dbReference>
<dbReference type="GO" id="GO:0007018">
    <property type="term" value="P:microtubule-based movement"/>
    <property type="evidence" value="ECO:0007669"/>
    <property type="project" value="TreeGrafter"/>
</dbReference>
<organism evidence="10 11">
    <name type="scientific">Ectocarpus siliculosus</name>
    <name type="common">Brown alga</name>
    <name type="synonym">Conferva siliculosa</name>
    <dbReference type="NCBI Taxonomy" id="2880"/>
    <lineage>
        <taxon>Eukaryota</taxon>
        <taxon>Sar</taxon>
        <taxon>Stramenopiles</taxon>
        <taxon>Ochrophyta</taxon>
        <taxon>PX clade</taxon>
        <taxon>Phaeophyceae</taxon>
        <taxon>Ectocarpales</taxon>
        <taxon>Ectocarpaceae</taxon>
        <taxon>Ectocarpus</taxon>
    </lineage>
</organism>
<dbReference type="EMBL" id="FN648710">
    <property type="protein sequence ID" value="CBJ33504.1"/>
    <property type="molecule type" value="Genomic_DNA"/>
</dbReference>
<dbReference type="InParanoid" id="D7G3B0"/>
<keyword evidence="8" id="KW-0505">Motor protein</keyword>
<evidence type="ECO:0000313" key="11">
    <source>
        <dbReference type="Proteomes" id="UP000002630"/>
    </source>
</evidence>
<proteinExistence type="inferred from homology"/>
<keyword evidence="3" id="KW-0963">Cytoplasm</keyword>